<sequence>MVGLQWWSPTSKPITFLSTTFTSYDLWLLRSTSAVPRPTSNDSSHDSGGPSAASTPSLISPVDVMERNTCLHVASGHVRPPLVACVLRHCLLGITLIFFSKWWSDYHQGFDRFVLHGGVTRQPLGMNSKILLRRRFDLVGRR</sequence>
<proteinExistence type="predicted"/>
<feature type="region of interest" description="Disordered" evidence="1">
    <location>
        <begin position="36"/>
        <end position="57"/>
    </location>
</feature>
<evidence type="ECO:0000256" key="1">
    <source>
        <dbReference type="SAM" id="MobiDB-lite"/>
    </source>
</evidence>
<accession>A0A251SXF8</accession>
<dbReference type="InParanoid" id="A0A251SXF8"/>
<name>A0A251SXF8_HELAN</name>
<dbReference type="EMBL" id="CM007902">
    <property type="protein sequence ID" value="OTG03557.1"/>
    <property type="molecule type" value="Genomic_DNA"/>
</dbReference>
<dbReference type="AlphaFoldDB" id="A0A251SXF8"/>
<organism evidence="2 3">
    <name type="scientific">Helianthus annuus</name>
    <name type="common">Common sunflower</name>
    <dbReference type="NCBI Taxonomy" id="4232"/>
    <lineage>
        <taxon>Eukaryota</taxon>
        <taxon>Viridiplantae</taxon>
        <taxon>Streptophyta</taxon>
        <taxon>Embryophyta</taxon>
        <taxon>Tracheophyta</taxon>
        <taxon>Spermatophyta</taxon>
        <taxon>Magnoliopsida</taxon>
        <taxon>eudicotyledons</taxon>
        <taxon>Gunneridae</taxon>
        <taxon>Pentapetalae</taxon>
        <taxon>asterids</taxon>
        <taxon>campanulids</taxon>
        <taxon>Asterales</taxon>
        <taxon>Asteraceae</taxon>
        <taxon>Asteroideae</taxon>
        <taxon>Heliantheae alliance</taxon>
        <taxon>Heliantheae</taxon>
        <taxon>Helianthus</taxon>
    </lineage>
</organism>
<reference evidence="3" key="1">
    <citation type="journal article" date="2017" name="Nature">
        <title>The sunflower genome provides insights into oil metabolism, flowering and Asterid evolution.</title>
        <authorList>
            <person name="Badouin H."/>
            <person name="Gouzy J."/>
            <person name="Grassa C.J."/>
            <person name="Murat F."/>
            <person name="Staton S.E."/>
            <person name="Cottret L."/>
            <person name="Lelandais-Briere C."/>
            <person name="Owens G.L."/>
            <person name="Carrere S."/>
            <person name="Mayjonade B."/>
            <person name="Legrand L."/>
            <person name="Gill N."/>
            <person name="Kane N.C."/>
            <person name="Bowers J.E."/>
            <person name="Hubner S."/>
            <person name="Bellec A."/>
            <person name="Berard A."/>
            <person name="Berges H."/>
            <person name="Blanchet N."/>
            <person name="Boniface M.C."/>
            <person name="Brunel D."/>
            <person name="Catrice O."/>
            <person name="Chaidir N."/>
            <person name="Claudel C."/>
            <person name="Donnadieu C."/>
            <person name="Faraut T."/>
            <person name="Fievet G."/>
            <person name="Helmstetter N."/>
            <person name="King M."/>
            <person name="Knapp S.J."/>
            <person name="Lai Z."/>
            <person name="Le Paslier M.C."/>
            <person name="Lippi Y."/>
            <person name="Lorenzon L."/>
            <person name="Mandel J.R."/>
            <person name="Marage G."/>
            <person name="Marchand G."/>
            <person name="Marquand E."/>
            <person name="Bret-Mestries E."/>
            <person name="Morien E."/>
            <person name="Nambeesan S."/>
            <person name="Nguyen T."/>
            <person name="Pegot-Espagnet P."/>
            <person name="Pouilly N."/>
            <person name="Raftis F."/>
            <person name="Sallet E."/>
            <person name="Schiex T."/>
            <person name="Thomas J."/>
            <person name="Vandecasteele C."/>
            <person name="Vares D."/>
            <person name="Vear F."/>
            <person name="Vautrin S."/>
            <person name="Crespi M."/>
            <person name="Mangin B."/>
            <person name="Burke J.M."/>
            <person name="Salse J."/>
            <person name="Munos S."/>
            <person name="Vincourt P."/>
            <person name="Rieseberg L.H."/>
            <person name="Langlade N.B."/>
        </authorList>
    </citation>
    <scope>NUCLEOTIDE SEQUENCE [LARGE SCALE GENOMIC DNA]</scope>
    <source>
        <strain evidence="3">cv. SF193</strain>
    </source>
</reference>
<gene>
    <name evidence="2" type="ORF">HannXRQ_Chr13g0425371</name>
</gene>
<evidence type="ECO:0000313" key="3">
    <source>
        <dbReference type="Proteomes" id="UP000215914"/>
    </source>
</evidence>
<keyword evidence="3" id="KW-1185">Reference proteome</keyword>
<dbReference type="Proteomes" id="UP000215914">
    <property type="component" value="Chromosome 13"/>
</dbReference>
<evidence type="ECO:0000313" key="2">
    <source>
        <dbReference type="EMBL" id="OTG03557.1"/>
    </source>
</evidence>
<protein>
    <submittedName>
        <fullName evidence="2">Uncharacterized protein</fullName>
    </submittedName>
</protein>